<accession>A0ACC2KSL7</accession>
<keyword evidence="2" id="KW-1185">Reference proteome</keyword>
<protein>
    <submittedName>
        <fullName evidence="1">Uncharacterized protein</fullName>
    </submittedName>
</protein>
<dbReference type="Proteomes" id="UP001234297">
    <property type="component" value="Chromosome 11"/>
</dbReference>
<sequence>MRPTIGGRPGAGEGRPVHQTLPGEAGSASGSGGVDTGIADSDVVESTSHVALTTWVAVHKGVSSAYFAFGWWYAFSTLLDDEFGVGWHRGFHAEILSKIVEDFFQGRPISHRKLKVLLGDPWLQIIAGTLLGISVTFICRQGFMGAA</sequence>
<proteinExistence type="predicted"/>
<organism evidence="1 2">
    <name type="scientific">Persea americana</name>
    <name type="common">Avocado</name>
    <dbReference type="NCBI Taxonomy" id="3435"/>
    <lineage>
        <taxon>Eukaryota</taxon>
        <taxon>Viridiplantae</taxon>
        <taxon>Streptophyta</taxon>
        <taxon>Embryophyta</taxon>
        <taxon>Tracheophyta</taxon>
        <taxon>Spermatophyta</taxon>
        <taxon>Magnoliopsida</taxon>
        <taxon>Magnoliidae</taxon>
        <taxon>Laurales</taxon>
        <taxon>Lauraceae</taxon>
        <taxon>Persea</taxon>
    </lineage>
</organism>
<gene>
    <name evidence="1" type="ORF">MRB53_032371</name>
</gene>
<reference evidence="1 2" key="1">
    <citation type="journal article" date="2022" name="Hortic Res">
        <title>A haplotype resolved chromosomal level avocado genome allows analysis of novel avocado genes.</title>
        <authorList>
            <person name="Nath O."/>
            <person name="Fletcher S.J."/>
            <person name="Hayward A."/>
            <person name="Shaw L.M."/>
            <person name="Masouleh A.K."/>
            <person name="Furtado A."/>
            <person name="Henry R.J."/>
            <person name="Mitter N."/>
        </authorList>
    </citation>
    <scope>NUCLEOTIDE SEQUENCE [LARGE SCALE GENOMIC DNA]</scope>
    <source>
        <strain evidence="2">cv. Hass</strain>
    </source>
</reference>
<evidence type="ECO:0000313" key="1">
    <source>
        <dbReference type="EMBL" id="KAJ8623841.1"/>
    </source>
</evidence>
<comment type="caution">
    <text evidence="1">The sequence shown here is derived from an EMBL/GenBank/DDBJ whole genome shotgun (WGS) entry which is preliminary data.</text>
</comment>
<evidence type="ECO:0000313" key="2">
    <source>
        <dbReference type="Proteomes" id="UP001234297"/>
    </source>
</evidence>
<name>A0ACC2KSL7_PERAE</name>
<dbReference type="EMBL" id="CM056819">
    <property type="protein sequence ID" value="KAJ8623841.1"/>
    <property type="molecule type" value="Genomic_DNA"/>
</dbReference>